<proteinExistence type="predicted"/>
<keyword evidence="3" id="KW-1185">Reference proteome</keyword>
<sequence>MLLPDSTNSKFPHKLPTGKRIRNRVGVMAEEVGREGMCLSNKRADSPYGVRGFSPAETESMIER</sequence>
<gene>
    <name evidence="2" type="ORF">THTE_4341</name>
</gene>
<dbReference type="KEGG" id="ttf:THTE_4341"/>
<evidence type="ECO:0000256" key="1">
    <source>
        <dbReference type="SAM" id="MobiDB-lite"/>
    </source>
</evidence>
<accession>A0A286RLV8</accession>
<reference evidence="2 3" key="1">
    <citation type="journal article" name="Front. Microbiol.">
        <title>Sugar Metabolism of the First Thermophilic Planctomycete Thermogutta terrifontis: Comparative Genomic and Transcriptomic Approaches.</title>
        <authorList>
            <person name="Elcheninov A.G."/>
            <person name="Menzel P."/>
            <person name="Gudbergsdottir S.R."/>
            <person name="Slesarev A.I."/>
            <person name="Kadnikov V.V."/>
            <person name="Krogh A."/>
            <person name="Bonch-Osmolovskaya E.A."/>
            <person name="Peng X."/>
            <person name="Kublanov I.V."/>
        </authorList>
    </citation>
    <scope>NUCLEOTIDE SEQUENCE [LARGE SCALE GENOMIC DNA]</scope>
    <source>
        <strain evidence="2 3">R1</strain>
    </source>
</reference>
<protein>
    <submittedName>
        <fullName evidence="2">Uncharacterized protein</fullName>
    </submittedName>
</protein>
<evidence type="ECO:0000313" key="2">
    <source>
        <dbReference type="EMBL" id="ASV76942.1"/>
    </source>
</evidence>
<evidence type="ECO:0000313" key="3">
    <source>
        <dbReference type="Proteomes" id="UP000215086"/>
    </source>
</evidence>
<dbReference type="EMBL" id="CP018477">
    <property type="protein sequence ID" value="ASV76942.1"/>
    <property type="molecule type" value="Genomic_DNA"/>
</dbReference>
<name>A0A286RLV8_9BACT</name>
<organism evidence="2 3">
    <name type="scientific">Thermogutta terrifontis</name>
    <dbReference type="NCBI Taxonomy" id="1331910"/>
    <lineage>
        <taxon>Bacteria</taxon>
        <taxon>Pseudomonadati</taxon>
        <taxon>Planctomycetota</taxon>
        <taxon>Planctomycetia</taxon>
        <taxon>Pirellulales</taxon>
        <taxon>Thermoguttaceae</taxon>
        <taxon>Thermogutta</taxon>
    </lineage>
</organism>
<dbReference type="Proteomes" id="UP000215086">
    <property type="component" value="Chromosome"/>
</dbReference>
<dbReference type="AlphaFoldDB" id="A0A286RLV8"/>
<feature type="region of interest" description="Disordered" evidence="1">
    <location>
        <begin position="40"/>
        <end position="64"/>
    </location>
</feature>